<dbReference type="OrthoDB" id="8686772at2"/>
<dbReference type="RefSeq" id="WP_111514682.1">
    <property type="nucleotide sequence ID" value="NZ_QFYR01000001.1"/>
</dbReference>
<accession>A0A328ASZ8</accession>
<evidence type="ECO:0000313" key="2">
    <source>
        <dbReference type="Proteomes" id="UP000249725"/>
    </source>
</evidence>
<reference evidence="2" key="1">
    <citation type="submission" date="2018-05" db="EMBL/GenBank/DDBJ databases">
        <authorList>
            <person name="Li X."/>
        </authorList>
    </citation>
    <scope>NUCLEOTIDE SEQUENCE [LARGE SCALE GENOMIC DNA]</scope>
    <source>
        <strain evidence="2">YIM 73061</strain>
    </source>
</reference>
<organism evidence="1 2">
    <name type="scientific">Phenylobacterium deserti</name>
    <dbReference type="NCBI Taxonomy" id="1914756"/>
    <lineage>
        <taxon>Bacteria</taxon>
        <taxon>Pseudomonadati</taxon>
        <taxon>Pseudomonadota</taxon>
        <taxon>Alphaproteobacteria</taxon>
        <taxon>Caulobacterales</taxon>
        <taxon>Caulobacteraceae</taxon>
        <taxon>Phenylobacterium</taxon>
    </lineage>
</organism>
<sequence>MKPLSLRRLTAGEGALAAEMFGPALDPLRVRLFALPVWNRAFVAGPRLMVWPARAAWRDFSQAPLGLQAVFVHELTHVWQAQNGVSLIMAKFRAGDSEAAYAYDAAGAADFARLNIEQQAMVVQHAFLASRGAATPHPAQLYAQASLAWRPR</sequence>
<protein>
    <recommendedName>
        <fullName evidence="3">Vgr related protein</fullName>
    </recommendedName>
</protein>
<keyword evidence="2" id="KW-1185">Reference proteome</keyword>
<proteinExistence type="predicted"/>
<comment type="caution">
    <text evidence="1">The sequence shown here is derived from an EMBL/GenBank/DDBJ whole genome shotgun (WGS) entry which is preliminary data.</text>
</comment>
<name>A0A328ASZ8_9CAUL</name>
<dbReference type="Proteomes" id="UP000249725">
    <property type="component" value="Unassembled WGS sequence"/>
</dbReference>
<evidence type="ECO:0008006" key="3">
    <source>
        <dbReference type="Google" id="ProtNLM"/>
    </source>
</evidence>
<evidence type="ECO:0000313" key="1">
    <source>
        <dbReference type="EMBL" id="RAK58232.1"/>
    </source>
</evidence>
<gene>
    <name evidence="1" type="ORF">DJ018_04910</name>
</gene>
<dbReference type="EMBL" id="QFYR01000001">
    <property type="protein sequence ID" value="RAK58232.1"/>
    <property type="molecule type" value="Genomic_DNA"/>
</dbReference>
<dbReference type="AlphaFoldDB" id="A0A328ASZ8"/>